<keyword evidence="1" id="KW-0812">Transmembrane</keyword>
<reference evidence="2" key="1">
    <citation type="submission" date="2018-11" db="EMBL/GenBank/DDBJ databases">
        <authorList>
            <consortium name="Pathogen Informatics"/>
        </authorList>
    </citation>
    <scope>NUCLEOTIDE SEQUENCE</scope>
</reference>
<feature type="transmembrane region" description="Helical" evidence="1">
    <location>
        <begin position="65"/>
        <end position="84"/>
    </location>
</feature>
<dbReference type="AlphaFoldDB" id="A0A3S5CJP1"/>
<dbReference type="Proteomes" id="UP000784294">
    <property type="component" value="Unassembled WGS sequence"/>
</dbReference>
<sequence>MRRRLFSESELDKEYFKEKIEQQKVENITIDILYHSRTVTLLAIIWILLLYFAYARSNRDTVDNLYHGSIGVAVVFLTVSTMIMPNGKLVYP</sequence>
<evidence type="ECO:0000313" key="2">
    <source>
        <dbReference type="EMBL" id="VEL26952.1"/>
    </source>
</evidence>
<protein>
    <submittedName>
        <fullName evidence="2">Uncharacterized protein</fullName>
    </submittedName>
</protein>
<name>A0A3S5CJP1_9PLAT</name>
<gene>
    <name evidence="2" type="ORF">PXEA_LOCUS20392</name>
</gene>
<evidence type="ECO:0000256" key="1">
    <source>
        <dbReference type="SAM" id="Phobius"/>
    </source>
</evidence>
<comment type="caution">
    <text evidence="2">The sequence shown here is derived from an EMBL/GenBank/DDBJ whole genome shotgun (WGS) entry which is preliminary data.</text>
</comment>
<keyword evidence="1" id="KW-1133">Transmembrane helix</keyword>
<feature type="transmembrane region" description="Helical" evidence="1">
    <location>
        <begin position="32"/>
        <end position="53"/>
    </location>
</feature>
<evidence type="ECO:0000313" key="3">
    <source>
        <dbReference type="Proteomes" id="UP000784294"/>
    </source>
</evidence>
<dbReference type="EMBL" id="CAAALY010083895">
    <property type="protein sequence ID" value="VEL26952.1"/>
    <property type="molecule type" value="Genomic_DNA"/>
</dbReference>
<keyword evidence="3" id="KW-1185">Reference proteome</keyword>
<accession>A0A3S5CJP1</accession>
<proteinExistence type="predicted"/>
<keyword evidence="1" id="KW-0472">Membrane</keyword>
<organism evidence="2 3">
    <name type="scientific">Protopolystoma xenopodis</name>
    <dbReference type="NCBI Taxonomy" id="117903"/>
    <lineage>
        <taxon>Eukaryota</taxon>
        <taxon>Metazoa</taxon>
        <taxon>Spiralia</taxon>
        <taxon>Lophotrochozoa</taxon>
        <taxon>Platyhelminthes</taxon>
        <taxon>Monogenea</taxon>
        <taxon>Polyopisthocotylea</taxon>
        <taxon>Polystomatidea</taxon>
        <taxon>Polystomatidae</taxon>
        <taxon>Protopolystoma</taxon>
    </lineage>
</organism>
<dbReference type="OrthoDB" id="10265393at2759"/>